<proteinExistence type="predicted"/>
<dbReference type="CDD" id="cd00093">
    <property type="entry name" value="HTH_XRE"/>
    <property type="match status" value="1"/>
</dbReference>
<dbReference type="InterPro" id="IPR010982">
    <property type="entry name" value="Lambda_DNA-bd_dom_sf"/>
</dbReference>
<reference evidence="2" key="1">
    <citation type="submission" date="2018-06" db="EMBL/GenBank/DDBJ databases">
        <authorList>
            <person name="Zhirakovskaya E."/>
        </authorList>
    </citation>
    <scope>NUCLEOTIDE SEQUENCE</scope>
</reference>
<dbReference type="SMART" id="SM00530">
    <property type="entry name" value="HTH_XRE"/>
    <property type="match status" value="1"/>
</dbReference>
<dbReference type="Gene3D" id="1.10.260.40">
    <property type="entry name" value="lambda repressor-like DNA-binding domains"/>
    <property type="match status" value="1"/>
</dbReference>
<evidence type="ECO:0000313" key="2">
    <source>
        <dbReference type="EMBL" id="VAX29123.1"/>
    </source>
</evidence>
<dbReference type="GO" id="GO:0003677">
    <property type="term" value="F:DNA binding"/>
    <property type="evidence" value="ECO:0007669"/>
    <property type="project" value="InterPro"/>
</dbReference>
<accession>A0A3B1CX79</accession>
<protein>
    <recommendedName>
        <fullName evidence="1">HTH cro/C1-type domain-containing protein</fullName>
    </recommendedName>
</protein>
<evidence type="ECO:0000259" key="1">
    <source>
        <dbReference type="PROSITE" id="PS50943"/>
    </source>
</evidence>
<dbReference type="PROSITE" id="PS50943">
    <property type="entry name" value="HTH_CROC1"/>
    <property type="match status" value="1"/>
</dbReference>
<dbReference type="EMBL" id="UOGD01000439">
    <property type="protein sequence ID" value="VAX29123.1"/>
    <property type="molecule type" value="Genomic_DNA"/>
</dbReference>
<dbReference type="AlphaFoldDB" id="A0A3B1CX79"/>
<gene>
    <name evidence="2" type="ORF">MNBD_IGNAVI01-1775</name>
</gene>
<dbReference type="InterPro" id="IPR001387">
    <property type="entry name" value="Cro/C1-type_HTH"/>
</dbReference>
<dbReference type="SUPFAM" id="SSF47413">
    <property type="entry name" value="lambda repressor-like DNA-binding domains"/>
    <property type="match status" value="1"/>
</dbReference>
<sequence length="182" mass="21315">MTKREEINHKLNTLNISINWLAQKLEIKSQTLSYLLESDDHFDDALYESINEAIESYQYELNFSKDPHPPIELSLFDENMLKNGIGDRIRIFAKRKYDTLKSLAEAMEISPQQLQQYISSNREPGSRILIKFLKLGCDINWLLGGSESLESYRIYKLELEIRNLRAKLTKIAKIVEDSHERH</sequence>
<name>A0A3B1CX79_9ZZZZ</name>
<feature type="domain" description="HTH cro/C1-type" evidence="1">
    <location>
        <begin position="89"/>
        <end position="142"/>
    </location>
</feature>
<organism evidence="2">
    <name type="scientific">hydrothermal vent metagenome</name>
    <dbReference type="NCBI Taxonomy" id="652676"/>
    <lineage>
        <taxon>unclassified sequences</taxon>
        <taxon>metagenomes</taxon>
        <taxon>ecological metagenomes</taxon>
    </lineage>
</organism>